<protein>
    <submittedName>
        <fullName evidence="1">Uncharacterized protein</fullName>
    </submittedName>
</protein>
<gene>
    <name evidence="1" type="ORF">NPIL_375141</name>
</gene>
<dbReference type="Proteomes" id="UP000887013">
    <property type="component" value="Unassembled WGS sequence"/>
</dbReference>
<proteinExistence type="predicted"/>
<dbReference type="AlphaFoldDB" id="A0A8X6NXZ7"/>
<evidence type="ECO:0000313" key="2">
    <source>
        <dbReference type="Proteomes" id="UP000887013"/>
    </source>
</evidence>
<evidence type="ECO:0000313" key="1">
    <source>
        <dbReference type="EMBL" id="GFT37537.1"/>
    </source>
</evidence>
<comment type="caution">
    <text evidence="1">The sequence shown here is derived from an EMBL/GenBank/DDBJ whole genome shotgun (WGS) entry which is preliminary data.</text>
</comment>
<accession>A0A8X6NXZ7</accession>
<keyword evidence="2" id="KW-1185">Reference proteome</keyword>
<sequence length="128" mass="14147">MTIIVARNDPHVYVSQLALVSKWANSNIWPVAIVHQPAASSWKSSMCGSRLIVWPTSELPTNGNTASHIVAMAASQWPAIGMTSKPICVCVYSQRQQNVSYMYGQWHQPASQPVAMCNNQWVCSLITM</sequence>
<reference evidence="1" key="1">
    <citation type="submission" date="2020-08" db="EMBL/GenBank/DDBJ databases">
        <title>Multicomponent nature underlies the extraordinary mechanical properties of spider dragline silk.</title>
        <authorList>
            <person name="Kono N."/>
            <person name="Nakamura H."/>
            <person name="Mori M."/>
            <person name="Yoshida Y."/>
            <person name="Ohtoshi R."/>
            <person name="Malay A.D."/>
            <person name="Moran D.A.P."/>
            <person name="Tomita M."/>
            <person name="Numata K."/>
            <person name="Arakawa K."/>
        </authorList>
    </citation>
    <scope>NUCLEOTIDE SEQUENCE</scope>
</reference>
<organism evidence="1 2">
    <name type="scientific">Nephila pilipes</name>
    <name type="common">Giant wood spider</name>
    <name type="synonym">Nephila maculata</name>
    <dbReference type="NCBI Taxonomy" id="299642"/>
    <lineage>
        <taxon>Eukaryota</taxon>
        <taxon>Metazoa</taxon>
        <taxon>Ecdysozoa</taxon>
        <taxon>Arthropoda</taxon>
        <taxon>Chelicerata</taxon>
        <taxon>Arachnida</taxon>
        <taxon>Araneae</taxon>
        <taxon>Araneomorphae</taxon>
        <taxon>Entelegynae</taxon>
        <taxon>Araneoidea</taxon>
        <taxon>Nephilidae</taxon>
        <taxon>Nephila</taxon>
    </lineage>
</organism>
<dbReference type="EMBL" id="BMAW01062823">
    <property type="protein sequence ID" value="GFT37537.1"/>
    <property type="molecule type" value="Genomic_DNA"/>
</dbReference>
<name>A0A8X6NXZ7_NEPPI</name>